<gene>
    <name evidence="2" type="ORF">SteCoe_10534</name>
</gene>
<reference evidence="2 3" key="1">
    <citation type="submission" date="2016-11" db="EMBL/GenBank/DDBJ databases">
        <title>The macronuclear genome of Stentor coeruleus: a giant cell with tiny introns.</title>
        <authorList>
            <person name="Slabodnick M."/>
            <person name="Ruby J.G."/>
            <person name="Reiff S.B."/>
            <person name="Swart E.C."/>
            <person name="Gosai S."/>
            <person name="Prabakaran S."/>
            <person name="Witkowska E."/>
            <person name="Larue G.E."/>
            <person name="Fisher S."/>
            <person name="Freeman R.M."/>
            <person name="Gunawardena J."/>
            <person name="Chu W."/>
            <person name="Stover N.A."/>
            <person name="Gregory B.D."/>
            <person name="Nowacki M."/>
            <person name="Derisi J."/>
            <person name="Roy S.W."/>
            <person name="Marshall W.F."/>
            <person name="Sood P."/>
        </authorList>
    </citation>
    <scope>NUCLEOTIDE SEQUENCE [LARGE SCALE GENOMIC DNA]</scope>
    <source>
        <strain evidence="2">WM001</strain>
    </source>
</reference>
<dbReference type="InterPro" id="IPR001562">
    <property type="entry name" value="Znf_Btk_motif"/>
</dbReference>
<keyword evidence="1" id="KW-0862">Zinc</keyword>
<accession>A0A1R2CFH2</accession>
<evidence type="ECO:0000256" key="1">
    <source>
        <dbReference type="PROSITE-ProRule" id="PRU00432"/>
    </source>
</evidence>
<evidence type="ECO:0000313" key="2">
    <source>
        <dbReference type="EMBL" id="OMJ87690.1"/>
    </source>
</evidence>
<dbReference type="Proteomes" id="UP000187209">
    <property type="component" value="Unassembled WGS sequence"/>
</dbReference>
<comment type="caution">
    <text evidence="2">The sequence shown here is derived from an EMBL/GenBank/DDBJ whole genome shotgun (WGS) entry which is preliminary data.</text>
</comment>
<evidence type="ECO:0000313" key="3">
    <source>
        <dbReference type="Proteomes" id="UP000187209"/>
    </source>
</evidence>
<dbReference type="GO" id="GO:0008270">
    <property type="term" value="F:zinc ion binding"/>
    <property type="evidence" value="ECO:0007669"/>
    <property type="project" value="UniProtKB-KW"/>
</dbReference>
<dbReference type="PROSITE" id="PS51113">
    <property type="entry name" value="ZF_BTK"/>
    <property type="match status" value="1"/>
</dbReference>
<keyword evidence="1" id="KW-0479">Metal-binding</keyword>
<dbReference type="GO" id="GO:0035556">
    <property type="term" value="P:intracellular signal transduction"/>
    <property type="evidence" value="ECO:0007669"/>
    <property type="project" value="InterPro"/>
</dbReference>
<keyword evidence="1" id="KW-0863">Zinc-finger</keyword>
<dbReference type="EMBL" id="MPUH01000170">
    <property type="protein sequence ID" value="OMJ87690.1"/>
    <property type="molecule type" value="Genomic_DNA"/>
</dbReference>
<protein>
    <submittedName>
        <fullName evidence="2">Uncharacterized protein</fullName>
    </submittedName>
</protein>
<organism evidence="2 3">
    <name type="scientific">Stentor coeruleus</name>
    <dbReference type="NCBI Taxonomy" id="5963"/>
    <lineage>
        <taxon>Eukaryota</taxon>
        <taxon>Sar</taxon>
        <taxon>Alveolata</taxon>
        <taxon>Ciliophora</taxon>
        <taxon>Postciliodesmatophora</taxon>
        <taxon>Heterotrichea</taxon>
        <taxon>Heterotrichida</taxon>
        <taxon>Stentoridae</taxon>
        <taxon>Stentor</taxon>
    </lineage>
</organism>
<sequence length="353" mass="41650">MQLEKEIMGERLTGLYLALDNIVGNYGLCIKIRTEHEIVLKNFKESLLILEDTKKNLSHILRERDMLMRDHIELNDIKSDLLTQKEKMAKVFKEKFTTMQKELTQAIESRELFKAKQEETEKKYIDISEEFKKFKHKVKIKFTSVHEKEEKFCKNCQKSYFESENYNWSCRVHASKITGDTWWCCGKIGKDAIGCMVSRHMGKEEEDPKEDDFGIPTKFCSACKDYGHNFNECFRDPNVKTNFEPDEELRRLKDISKNKRKAVQSVDMLNKMSFMLSNRSSLLQETLDEFKQDDGFFDDVRDIKQEIEFHENFNKVHIEVEQPRLVVPRKTDIKKRSGASPLTVYTNLGVEYD</sequence>
<keyword evidence="3" id="KW-1185">Reference proteome</keyword>
<dbReference type="AlphaFoldDB" id="A0A1R2CFH2"/>
<name>A0A1R2CFH2_9CILI</name>
<proteinExistence type="predicted"/>
<dbReference type="OrthoDB" id="313515at2759"/>